<gene>
    <name evidence="1" type="ORF">COY37_06410</name>
</gene>
<evidence type="ECO:0000313" key="2">
    <source>
        <dbReference type="Proteomes" id="UP000230956"/>
    </source>
</evidence>
<evidence type="ECO:0000313" key="1">
    <source>
        <dbReference type="EMBL" id="PIZ38300.1"/>
    </source>
</evidence>
<organism evidence="1 2">
    <name type="scientific">Candidatus Aquicultor secundus</name>
    <dbReference type="NCBI Taxonomy" id="1973895"/>
    <lineage>
        <taxon>Bacteria</taxon>
        <taxon>Bacillati</taxon>
        <taxon>Actinomycetota</taxon>
        <taxon>Candidatus Aquicultoria</taxon>
        <taxon>Candidatus Aquicultorales</taxon>
        <taxon>Candidatus Aquicultoraceae</taxon>
        <taxon>Candidatus Aquicultor</taxon>
    </lineage>
</organism>
<accession>A0A2M7T7J9</accession>
<dbReference type="AlphaFoldDB" id="A0A2M7T7J9"/>
<comment type="caution">
    <text evidence="1">The sequence shown here is derived from an EMBL/GenBank/DDBJ whole genome shotgun (WGS) entry which is preliminary data.</text>
</comment>
<protein>
    <submittedName>
        <fullName evidence="1">Uncharacterized protein</fullName>
    </submittedName>
</protein>
<proteinExistence type="predicted"/>
<dbReference type="Proteomes" id="UP000230956">
    <property type="component" value="Unassembled WGS sequence"/>
</dbReference>
<reference evidence="2" key="1">
    <citation type="submission" date="2017-09" db="EMBL/GenBank/DDBJ databases">
        <title>Depth-based differentiation of microbial function through sediment-hosted aquifers and enrichment of novel symbionts in the deep terrestrial subsurface.</title>
        <authorList>
            <person name="Probst A.J."/>
            <person name="Ladd B."/>
            <person name="Jarett J.K."/>
            <person name="Geller-Mcgrath D.E."/>
            <person name="Sieber C.M.K."/>
            <person name="Emerson J.B."/>
            <person name="Anantharaman K."/>
            <person name="Thomas B.C."/>
            <person name="Malmstrom R."/>
            <person name="Stieglmeier M."/>
            <person name="Klingl A."/>
            <person name="Woyke T."/>
            <person name="Ryan C.M."/>
            <person name="Banfield J.F."/>
        </authorList>
    </citation>
    <scope>NUCLEOTIDE SEQUENCE [LARGE SCALE GENOMIC DNA]</scope>
</reference>
<dbReference type="EMBL" id="PFNG01000152">
    <property type="protein sequence ID" value="PIZ38300.1"/>
    <property type="molecule type" value="Genomic_DNA"/>
</dbReference>
<sequence length="53" mass="5587">MAFAGGGLPLFALMKGQYIVKMAVTVVSIPLIYATKALKLSPISEMSEISEVA</sequence>
<name>A0A2M7T7J9_9ACTN</name>